<accession>A0A926HNJ7</accession>
<feature type="compositionally biased region" description="Basic and acidic residues" evidence="1">
    <location>
        <begin position="187"/>
        <end position="197"/>
    </location>
</feature>
<feature type="compositionally biased region" description="Pro residues" evidence="1">
    <location>
        <begin position="167"/>
        <end position="178"/>
    </location>
</feature>
<dbReference type="Proteomes" id="UP000654279">
    <property type="component" value="Unassembled WGS sequence"/>
</dbReference>
<dbReference type="RefSeq" id="WP_249285548.1">
    <property type="nucleotide sequence ID" value="NZ_JACRSO010000004.1"/>
</dbReference>
<evidence type="ECO:0000313" key="2">
    <source>
        <dbReference type="EMBL" id="MBC8529730.1"/>
    </source>
</evidence>
<sequence length="607" mass="65134">MAWIELHDNLPDHPKTLAVARALDMDKDMVVGKLCRLWTWCLANREDGLLALEDGETLCEVMRFTGGAKKLMQALCTPPKGGEAGFIEPTPGGYRLHGWEERTSLLMETRARKRAQTMERTRRYRERRKEQASQGGGDGDAVGDAAVTRHGDAGCDAAVTQCDAPTEPNPTEPYPTEPNPLGGIPPREVRGKGREQEGPPAGACAGQADAGRRRDRAEAQARRTLEDGGAGAYVGARKAGESVREQREENGPDEGRSECEPMRAENETPVNGRLLGQRAAHGRHGEAGWQRGQGACGLDMGDCERTDAKETGRLEDGGAGAYVGAHKAGGSAKERREESGPDEGRSECEPMRAENETPVNGRLLGQRAAHGRHGEAGWQRGQGACGLDMGDCERTDAKETGRLEDGGAGAYEACKAGESAKERQEENGPDEGRSECEPMRAENETPVNGRLLGQRAAHEKCGEAGWQRGQGACGLDCARTDAEEQGGAGTIPHEEKAGFADGPGGMPFALEAGAVFTLPARDGEYALGAAQIGQLQAAFPELDLAGELRAMDSWLRANPQGVRPAGMMPRFVDGWLRNAQKRVCRPVARGDTVERFLALAQQMERET</sequence>
<organism evidence="2 3">
    <name type="scientific">Luoshenia tenuis</name>
    <dbReference type="NCBI Taxonomy" id="2763654"/>
    <lineage>
        <taxon>Bacteria</taxon>
        <taxon>Bacillati</taxon>
        <taxon>Bacillota</taxon>
        <taxon>Clostridia</taxon>
        <taxon>Christensenellales</taxon>
        <taxon>Christensenellaceae</taxon>
        <taxon>Luoshenia</taxon>
    </lineage>
</organism>
<dbReference type="EMBL" id="JACRSO010000004">
    <property type="protein sequence ID" value="MBC8529730.1"/>
    <property type="molecule type" value="Genomic_DNA"/>
</dbReference>
<feature type="compositionally biased region" description="Basic and acidic residues" evidence="1">
    <location>
        <begin position="238"/>
        <end position="266"/>
    </location>
</feature>
<name>A0A926HNJ7_9FIRM</name>
<comment type="caution">
    <text evidence="2">The sequence shown here is derived from an EMBL/GenBank/DDBJ whole genome shotgun (WGS) entry which is preliminary data.</text>
</comment>
<feature type="compositionally biased region" description="Basic and acidic residues" evidence="1">
    <location>
        <begin position="418"/>
        <end position="443"/>
    </location>
</feature>
<evidence type="ECO:0000256" key="1">
    <source>
        <dbReference type="SAM" id="MobiDB-lite"/>
    </source>
</evidence>
<keyword evidence="3" id="KW-1185">Reference proteome</keyword>
<feature type="compositionally biased region" description="Basic and acidic residues" evidence="1">
    <location>
        <begin position="116"/>
        <end position="131"/>
    </location>
</feature>
<feature type="compositionally biased region" description="Low complexity" evidence="1">
    <location>
        <begin position="198"/>
        <end position="209"/>
    </location>
</feature>
<protein>
    <submittedName>
        <fullName evidence="2">Uncharacterized protein</fullName>
    </submittedName>
</protein>
<proteinExistence type="predicted"/>
<feature type="region of interest" description="Disordered" evidence="1">
    <location>
        <begin position="312"/>
        <end position="355"/>
    </location>
</feature>
<feature type="compositionally biased region" description="Basic and acidic residues" evidence="1">
    <location>
        <begin position="210"/>
        <end position="226"/>
    </location>
</feature>
<feature type="region of interest" description="Disordered" evidence="1">
    <location>
        <begin position="159"/>
        <end position="269"/>
    </location>
</feature>
<feature type="compositionally biased region" description="Basic and acidic residues" evidence="1">
    <location>
        <begin position="332"/>
        <end position="355"/>
    </location>
</feature>
<gene>
    <name evidence="2" type="ORF">H8699_09845</name>
</gene>
<reference evidence="2" key="1">
    <citation type="submission" date="2020-08" db="EMBL/GenBank/DDBJ databases">
        <title>Genome public.</title>
        <authorList>
            <person name="Liu C."/>
            <person name="Sun Q."/>
        </authorList>
    </citation>
    <scope>NUCLEOTIDE SEQUENCE</scope>
    <source>
        <strain evidence="2">NSJ-44</strain>
    </source>
</reference>
<feature type="region of interest" description="Disordered" evidence="1">
    <location>
        <begin position="112"/>
        <end position="147"/>
    </location>
</feature>
<evidence type="ECO:0000313" key="3">
    <source>
        <dbReference type="Proteomes" id="UP000654279"/>
    </source>
</evidence>
<dbReference type="AlphaFoldDB" id="A0A926HNJ7"/>
<feature type="region of interest" description="Disordered" evidence="1">
    <location>
        <begin position="415"/>
        <end position="448"/>
    </location>
</feature>